<comment type="caution">
    <text evidence="1">The sequence shown here is derived from an EMBL/GenBank/DDBJ whole genome shotgun (WGS) entry which is preliminary data.</text>
</comment>
<reference evidence="1 2" key="1">
    <citation type="submission" date="2018-12" db="EMBL/GenBank/DDBJ databases">
        <title>Amycolatopsis eburnea sp. nov. actinomycete associate with arbuscular mycorrhiza fungal spore.</title>
        <authorList>
            <person name="Lumyong S."/>
            <person name="Chaiya L."/>
        </authorList>
    </citation>
    <scope>NUCLEOTIDE SEQUENCE [LARGE SCALE GENOMIC DNA]</scope>
    <source>
        <strain evidence="1 2">GLM-1</strain>
    </source>
</reference>
<dbReference type="EMBL" id="RSEC01000032">
    <property type="protein sequence ID" value="RSD22013.1"/>
    <property type="molecule type" value="Genomic_DNA"/>
</dbReference>
<dbReference type="AlphaFoldDB" id="A0A3R9FRB6"/>
<protein>
    <submittedName>
        <fullName evidence="1">Uncharacterized protein</fullName>
    </submittedName>
</protein>
<dbReference type="Proteomes" id="UP000267081">
    <property type="component" value="Unassembled WGS sequence"/>
</dbReference>
<gene>
    <name evidence="1" type="ORF">EIY87_09360</name>
</gene>
<evidence type="ECO:0000313" key="1">
    <source>
        <dbReference type="EMBL" id="RSD22013.1"/>
    </source>
</evidence>
<name>A0A3R9FRB6_9PSEU</name>
<sequence>MGQINLPANLLDRLKRAEAQITQLWKNVGLSSATIAAGGLTLLNNAYLKMLGASNNEIVYIGPDGLGNQVVRIRDAAGNIIFGSVSAGGASQRVAINPNPAGSARIEFYDDGNTTDRVSLSLNGGNFVQQREVQATSSINGGKVSFYNGLTYFGHQTASLDTYLRFNNSGEIALRGKWTQDNSEFNETAVFVGNYDLGSAATGASVSWGPTMATRMSLVTDIFLSGGTVTSHNIDAISQTGFGVRWSPSSTVRVMYHGLRINQAW</sequence>
<dbReference type="OrthoDB" id="3672045at2"/>
<dbReference type="RefSeq" id="WP_125307263.1">
    <property type="nucleotide sequence ID" value="NZ_RSEC01000032.1"/>
</dbReference>
<organism evidence="1 2">
    <name type="scientific">Amycolatopsis eburnea</name>
    <dbReference type="NCBI Taxonomy" id="2267691"/>
    <lineage>
        <taxon>Bacteria</taxon>
        <taxon>Bacillati</taxon>
        <taxon>Actinomycetota</taxon>
        <taxon>Actinomycetes</taxon>
        <taxon>Pseudonocardiales</taxon>
        <taxon>Pseudonocardiaceae</taxon>
        <taxon>Amycolatopsis</taxon>
    </lineage>
</organism>
<evidence type="ECO:0000313" key="2">
    <source>
        <dbReference type="Proteomes" id="UP000267081"/>
    </source>
</evidence>
<keyword evidence="2" id="KW-1185">Reference proteome</keyword>
<accession>A0A3R9FRB6</accession>
<proteinExistence type="predicted"/>